<dbReference type="SUPFAM" id="SSF46689">
    <property type="entry name" value="Homeodomain-like"/>
    <property type="match status" value="1"/>
</dbReference>
<dbReference type="PROSITE" id="PS00027">
    <property type="entry name" value="HOMEOBOX_1"/>
    <property type="match status" value="1"/>
</dbReference>
<evidence type="ECO:0000256" key="3">
    <source>
        <dbReference type="ARBA" id="ARBA00023155"/>
    </source>
</evidence>
<comment type="caution">
    <text evidence="9">The sequence shown here is derived from an EMBL/GenBank/DDBJ whole genome shotgun (WGS) entry which is preliminary data.</text>
</comment>
<keyword evidence="3 5" id="KW-0371">Homeobox</keyword>
<accession>A0ABD2VWD5</accession>
<comment type="subcellular location">
    <subcellularLocation>
        <location evidence="1 5 6">Nucleus</location>
    </subcellularLocation>
</comment>
<feature type="DNA-binding region" description="Homeobox" evidence="5">
    <location>
        <begin position="316"/>
        <end position="375"/>
    </location>
</feature>
<evidence type="ECO:0000256" key="2">
    <source>
        <dbReference type="ARBA" id="ARBA00023125"/>
    </source>
</evidence>
<dbReference type="InterPro" id="IPR009057">
    <property type="entry name" value="Homeodomain-like_sf"/>
</dbReference>
<dbReference type="PRINTS" id="PR00024">
    <property type="entry name" value="HOMEOBOX"/>
</dbReference>
<dbReference type="GO" id="GO:0005634">
    <property type="term" value="C:nucleus"/>
    <property type="evidence" value="ECO:0007669"/>
    <property type="project" value="UniProtKB-SubCell"/>
</dbReference>
<evidence type="ECO:0000313" key="9">
    <source>
        <dbReference type="EMBL" id="KAL3384596.1"/>
    </source>
</evidence>
<dbReference type="PANTHER" id="PTHR45664:SF12">
    <property type="entry name" value="PANCREAS_DUODENUM HOMEOBOX PROTEIN 1"/>
    <property type="match status" value="1"/>
</dbReference>
<evidence type="ECO:0000256" key="5">
    <source>
        <dbReference type="PROSITE-ProRule" id="PRU00108"/>
    </source>
</evidence>
<dbReference type="GO" id="GO:0003700">
    <property type="term" value="F:DNA-binding transcription factor activity"/>
    <property type="evidence" value="ECO:0007669"/>
    <property type="project" value="UniProtKB-ARBA"/>
</dbReference>
<evidence type="ECO:0000259" key="8">
    <source>
        <dbReference type="PROSITE" id="PS50071"/>
    </source>
</evidence>
<keyword evidence="4 5" id="KW-0539">Nucleus</keyword>
<proteinExistence type="predicted"/>
<sequence length="386" mass="44971">MELLSELDLNYWSIVNDLCEDLMPLWESKDGQESNQQPNSVQVNLENDKGQNNPEQYHEVSQSQVENVPMQYTPINNFQWQQQYNINQVVQLNIPNGSNVDQNDLTQSMQQYEPVNTLHELSSPSTQYQVLKENTSNYQNNNQFQVAQREQNKVINGTNCNLKALKSVRSAPYQLPRTTTNISAQYPVLKNLKVQQQNNLHFVTQHNVQFGYQSCPTKSNEVVGSVQPFESNSVSYNLATDRPMNNNSEQHQLSENINFQYHDNLQCVKNEQITLENPVQQNSNVHVQFRPVEKEQGTEHFIPILKPVDVQVTQKQKRNRTAYTSKQLVELEKEFERSAYITRPVRITLSNNLNLSERQVKIWFQNRRMKKKKEDKQKNELPSSNT</sequence>
<dbReference type="InterPro" id="IPR017970">
    <property type="entry name" value="Homeobox_CS"/>
</dbReference>
<dbReference type="PANTHER" id="PTHR45664">
    <property type="entry name" value="PROTEIN ZERKNUELLT 1-RELATED"/>
    <property type="match status" value="1"/>
</dbReference>
<dbReference type="Proteomes" id="UP001627154">
    <property type="component" value="Unassembled WGS sequence"/>
</dbReference>
<keyword evidence="10" id="KW-1185">Reference proteome</keyword>
<feature type="compositionally biased region" description="Polar residues" evidence="7">
    <location>
        <begin position="33"/>
        <end position="63"/>
    </location>
</feature>
<dbReference type="Pfam" id="PF00046">
    <property type="entry name" value="Homeodomain"/>
    <property type="match status" value="1"/>
</dbReference>
<dbReference type="InterPro" id="IPR020479">
    <property type="entry name" value="HD_metazoa"/>
</dbReference>
<organism evidence="9 10">
    <name type="scientific">Trichogramma kaykai</name>
    <dbReference type="NCBI Taxonomy" id="54128"/>
    <lineage>
        <taxon>Eukaryota</taxon>
        <taxon>Metazoa</taxon>
        <taxon>Ecdysozoa</taxon>
        <taxon>Arthropoda</taxon>
        <taxon>Hexapoda</taxon>
        <taxon>Insecta</taxon>
        <taxon>Pterygota</taxon>
        <taxon>Neoptera</taxon>
        <taxon>Endopterygota</taxon>
        <taxon>Hymenoptera</taxon>
        <taxon>Apocrita</taxon>
        <taxon>Proctotrupomorpha</taxon>
        <taxon>Chalcidoidea</taxon>
        <taxon>Trichogrammatidae</taxon>
        <taxon>Trichogramma</taxon>
    </lineage>
</organism>
<name>A0ABD2VWD5_9HYME</name>
<evidence type="ECO:0000313" key="10">
    <source>
        <dbReference type="Proteomes" id="UP001627154"/>
    </source>
</evidence>
<dbReference type="SMART" id="SM00389">
    <property type="entry name" value="HOX"/>
    <property type="match status" value="1"/>
</dbReference>
<evidence type="ECO:0000256" key="1">
    <source>
        <dbReference type="ARBA" id="ARBA00004123"/>
    </source>
</evidence>
<evidence type="ECO:0000256" key="7">
    <source>
        <dbReference type="SAM" id="MobiDB-lite"/>
    </source>
</evidence>
<keyword evidence="2 5" id="KW-0238">DNA-binding</keyword>
<dbReference type="Gene3D" id="1.10.10.60">
    <property type="entry name" value="Homeodomain-like"/>
    <property type="match status" value="1"/>
</dbReference>
<dbReference type="GO" id="GO:0043565">
    <property type="term" value="F:sequence-specific DNA binding"/>
    <property type="evidence" value="ECO:0007669"/>
    <property type="project" value="UniProtKB-ARBA"/>
</dbReference>
<dbReference type="CDD" id="cd00086">
    <property type="entry name" value="homeodomain"/>
    <property type="match status" value="1"/>
</dbReference>
<dbReference type="InterPro" id="IPR001356">
    <property type="entry name" value="HD"/>
</dbReference>
<dbReference type="EMBL" id="JBJJXI010000170">
    <property type="protein sequence ID" value="KAL3384596.1"/>
    <property type="molecule type" value="Genomic_DNA"/>
</dbReference>
<protein>
    <recommendedName>
        <fullName evidence="8">Homeobox domain-containing protein</fullName>
    </recommendedName>
</protein>
<feature type="region of interest" description="Disordered" evidence="7">
    <location>
        <begin position="29"/>
        <end position="63"/>
    </location>
</feature>
<dbReference type="GO" id="GO:0045944">
    <property type="term" value="P:positive regulation of transcription by RNA polymerase II"/>
    <property type="evidence" value="ECO:0007669"/>
    <property type="project" value="UniProtKB-ARBA"/>
</dbReference>
<gene>
    <name evidence="9" type="ORF">TKK_019691</name>
</gene>
<dbReference type="PROSITE" id="PS50071">
    <property type="entry name" value="HOMEOBOX_2"/>
    <property type="match status" value="1"/>
</dbReference>
<feature type="domain" description="Homeobox" evidence="8">
    <location>
        <begin position="314"/>
        <end position="374"/>
    </location>
</feature>
<evidence type="ECO:0000256" key="6">
    <source>
        <dbReference type="RuleBase" id="RU000682"/>
    </source>
</evidence>
<evidence type="ECO:0000256" key="4">
    <source>
        <dbReference type="ARBA" id="ARBA00023242"/>
    </source>
</evidence>
<reference evidence="9 10" key="1">
    <citation type="journal article" date="2024" name="bioRxiv">
        <title>A reference genome for Trichogramma kaykai: A tiny desert-dwelling parasitoid wasp with competing sex-ratio distorters.</title>
        <authorList>
            <person name="Culotta J."/>
            <person name="Lindsey A.R."/>
        </authorList>
    </citation>
    <scope>NUCLEOTIDE SEQUENCE [LARGE SCALE GENOMIC DNA]</scope>
    <source>
        <strain evidence="9 10">KSX58</strain>
    </source>
</reference>
<dbReference type="AlphaFoldDB" id="A0ABD2VWD5"/>